<dbReference type="PANTHER" id="PTHR36566:SF1">
    <property type="entry name" value="PYRIDINIUM-3,5-BISTHIOCARBOXYLIC ACID MONONUCLEOTIDE NICKEL INSERTION PROTEIN"/>
    <property type="match status" value="1"/>
</dbReference>
<dbReference type="Proteomes" id="UP001232445">
    <property type="component" value="Unassembled WGS sequence"/>
</dbReference>
<proteinExistence type="predicted"/>
<dbReference type="InterPro" id="IPR002822">
    <property type="entry name" value="Ni_insertion"/>
</dbReference>
<sequence length="245" mass="26351">MSTILYLDCSLSGISGDMTLGALADLGADLELIEQQLQSFPIEPFKLERKGVLKKGIYSQKVDVVVDPDTPPAHHRHYSTIKKMIEESQISDRAKQLAIRIFEPIAQAEAKIHNTSVDKVHFHEVGAVDSIVDIVGVAIALDQLEINQVFSSPVVVGSGSIHIDHGRYPVPAPATLEILRGVPILESDLNGELTTPTGAAIIKGLSTSFGPMPSMTVTQIGYGAGTKDFEGHPNVLRAVIGERVE</sequence>
<organism evidence="2 3">
    <name type="scientific">Caldalkalibacillus uzonensis</name>
    <dbReference type="NCBI Taxonomy" id="353224"/>
    <lineage>
        <taxon>Bacteria</taxon>
        <taxon>Bacillati</taxon>
        <taxon>Bacillota</taxon>
        <taxon>Bacilli</taxon>
        <taxon>Bacillales</taxon>
        <taxon>Bacillaceae</taxon>
        <taxon>Caldalkalibacillus</taxon>
    </lineage>
</organism>
<keyword evidence="1" id="KW-0533">Nickel</keyword>
<dbReference type="RefSeq" id="WP_307336476.1">
    <property type="nucleotide sequence ID" value="NZ_JAUSUQ010000003.1"/>
</dbReference>
<protein>
    <submittedName>
        <fullName evidence="2">Uncharacterized protein (TIGR00299 family) protein</fullName>
    </submittedName>
</protein>
<comment type="caution">
    <text evidence="2">The sequence shown here is derived from an EMBL/GenBank/DDBJ whole genome shotgun (WGS) entry which is preliminary data.</text>
</comment>
<gene>
    <name evidence="2" type="ORF">J2S00_001107</name>
</gene>
<dbReference type="EMBL" id="JAUSUQ010000003">
    <property type="protein sequence ID" value="MDQ0338323.1"/>
    <property type="molecule type" value="Genomic_DNA"/>
</dbReference>
<accession>A0ABU0CPH4</accession>
<dbReference type="Pfam" id="PF01969">
    <property type="entry name" value="Ni_insertion"/>
    <property type="match status" value="1"/>
</dbReference>
<dbReference type="NCBIfam" id="TIGR00299">
    <property type="entry name" value="nickel pincer cofactor biosynthesis protein LarC"/>
    <property type="match status" value="1"/>
</dbReference>
<dbReference type="PANTHER" id="PTHR36566">
    <property type="entry name" value="NICKEL INSERTION PROTEIN-RELATED"/>
    <property type="match status" value="1"/>
</dbReference>
<evidence type="ECO:0000256" key="1">
    <source>
        <dbReference type="ARBA" id="ARBA00022596"/>
    </source>
</evidence>
<evidence type="ECO:0000313" key="2">
    <source>
        <dbReference type="EMBL" id="MDQ0338323.1"/>
    </source>
</evidence>
<reference evidence="2 3" key="1">
    <citation type="submission" date="2023-07" db="EMBL/GenBank/DDBJ databases">
        <title>Genomic Encyclopedia of Type Strains, Phase IV (KMG-IV): sequencing the most valuable type-strain genomes for metagenomic binning, comparative biology and taxonomic classification.</title>
        <authorList>
            <person name="Goeker M."/>
        </authorList>
    </citation>
    <scope>NUCLEOTIDE SEQUENCE [LARGE SCALE GENOMIC DNA]</scope>
    <source>
        <strain evidence="2 3">DSM 17740</strain>
    </source>
</reference>
<keyword evidence="3" id="KW-1185">Reference proteome</keyword>
<name>A0ABU0CPH4_9BACI</name>
<evidence type="ECO:0000313" key="3">
    <source>
        <dbReference type="Proteomes" id="UP001232445"/>
    </source>
</evidence>